<sequence>MHELRRSERIQKHQYTEQSSAETTPTKKRKLNRQELEANFNSLNEDFVATKLFNDLAFDDGNLNIAELAEDWLNTYEENSLGAQKELINFILNCCGSLITVEEHDISDPSNAGDVVQELELSFKKQGVFEYFLLNSKNNDKKAKLYKNLYKNFLAFFDEIIINADEKFLIAAEIENESDSENDQYQLSVNPLIFELLIWLSKFGSSHISAFRLTSTLGFYQIQTSLTQLIPKRKGKVESLKNLIDKEKAKKDSNRINTVAVANWEKLLQSELGYLNVLSTISQDGLASIFVNRVRDSDPLIRSDSILFLTEWMKILPSEYYQSSFFKYYGWLLRDNDLHVKTYVIRCLAEISDFVLNNKSGKKKNQAKLLVTPFHNFVTENLDYILSFVYYEDDLELKVDTLYFIYSIIDTKWVSFDHIKSLCSLMFANMDKQPSLPSLGSKNKESRLLYAVAKIFYKAEGMDRKSSGKRISKKSVDSFLKYFYEVFCIHLKITEGDCNYDNVHEQNVDLTIEGISKYDPQIFQAVEFLAPHYKELLHDFALSIIDNTVIDRINISQLTKLWNESEFKLVLFDGYCNSIVSSTKSIGENIKEDISGHLLQIFQHCIKPTLSSNGFSHLVNILTGFTNDDFAEESDSLEIAEVFFDYFFANGLAIYGDVLMKQSLNKMMLHYHNSQSNTKIEDCWQRKYNFLVDKGLQYLKEIDMKNGSFDNDEFDQFIQRFFVVYMNKISICIKTLGADLSSEFFDLFKKLITSNLGTIIEDIKTPNVLNFEIYSSLCFRDVIDINNLLSENEREASNETDWNEVSLKAYNISSVARELIEKVSELQIIDYDSDVIRYVKSDISENLVDILLSYYNEVDNIYHHNSNIQLDGLESFGINENTFGAMREAFIFYESRVLNSDNRDEYEYVKLCAFGLKIKSLLLIMNVQLETSSLWRRLLINKNRLGPEYVSIIG</sequence>
<gene>
    <name evidence="3" type="ORF">HGUI_02152</name>
</gene>
<evidence type="ECO:0000259" key="2">
    <source>
        <dbReference type="PROSITE" id="PS51425"/>
    </source>
</evidence>
<dbReference type="GO" id="GO:0007062">
    <property type="term" value="P:sister chromatid cohesion"/>
    <property type="evidence" value="ECO:0007669"/>
    <property type="project" value="UniProtKB-ARBA"/>
</dbReference>
<evidence type="ECO:0000313" key="4">
    <source>
        <dbReference type="Proteomes" id="UP000183365"/>
    </source>
</evidence>
<dbReference type="SUPFAM" id="SSF48371">
    <property type="entry name" value="ARM repeat"/>
    <property type="match status" value="1"/>
</dbReference>
<dbReference type="InterPro" id="IPR013721">
    <property type="entry name" value="STAG"/>
</dbReference>
<dbReference type="Proteomes" id="UP000183365">
    <property type="component" value="Unassembled WGS sequence"/>
</dbReference>
<feature type="region of interest" description="Disordered" evidence="1">
    <location>
        <begin position="1"/>
        <end position="30"/>
    </location>
</feature>
<dbReference type="InterPro" id="IPR039662">
    <property type="entry name" value="Cohesin_Scc3/SA"/>
</dbReference>
<dbReference type="PANTHER" id="PTHR11199">
    <property type="entry name" value="STROMAL ANTIGEN"/>
    <property type="match status" value="1"/>
</dbReference>
<dbReference type="AlphaFoldDB" id="A0A1L0B0L5"/>
<dbReference type="VEuPathDB" id="FungiDB:HGUI_02152"/>
<dbReference type="GO" id="GO:0005634">
    <property type="term" value="C:nucleus"/>
    <property type="evidence" value="ECO:0007669"/>
    <property type="project" value="TreeGrafter"/>
</dbReference>
<dbReference type="GO" id="GO:0000785">
    <property type="term" value="C:chromatin"/>
    <property type="evidence" value="ECO:0007669"/>
    <property type="project" value="TreeGrafter"/>
</dbReference>
<proteinExistence type="predicted"/>
<dbReference type="InterPro" id="IPR016024">
    <property type="entry name" value="ARM-type_fold"/>
</dbReference>
<keyword evidence="4" id="KW-1185">Reference proteome</keyword>
<dbReference type="PROSITE" id="PS51425">
    <property type="entry name" value="SCD"/>
    <property type="match status" value="1"/>
</dbReference>
<organism evidence="3 4">
    <name type="scientific">Hanseniaspora guilliermondii</name>
    <dbReference type="NCBI Taxonomy" id="56406"/>
    <lineage>
        <taxon>Eukaryota</taxon>
        <taxon>Fungi</taxon>
        <taxon>Dikarya</taxon>
        <taxon>Ascomycota</taxon>
        <taxon>Saccharomycotina</taxon>
        <taxon>Saccharomycetes</taxon>
        <taxon>Saccharomycodales</taxon>
        <taxon>Saccharomycodaceae</taxon>
        <taxon>Hanseniaspora</taxon>
    </lineage>
</organism>
<reference evidence="4" key="1">
    <citation type="submission" date="2016-11" db="EMBL/GenBank/DDBJ databases">
        <authorList>
            <person name="Guldener U."/>
        </authorList>
    </citation>
    <scope>NUCLEOTIDE SEQUENCE [LARGE SCALE GENOMIC DNA]</scope>
</reference>
<evidence type="ECO:0000256" key="1">
    <source>
        <dbReference type="SAM" id="MobiDB-lite"/>
    </source>
</evidence>
<feature type="compositionally biased region" description="Basic and acidic residues" evidence="1">
    <location>
        <begin position="1"/>
        <end position="15"/>
    </location>
</feature>
<feature type="domain" description="SCD" evidence="2">
    <location>
        <begin position="290"/>
        <end position="381"/>
    </location>
</feature>
<evidence type="ECO:0000313" key="3">
    <source>
        <dbReference type="EMBL" id="SGZ39952.1"/>
    </source>
</evidence>
<dbReference type="GO" id="GO:0003682">
    <property type="term" value="F:chromatin binding"/>
    <property type="evidence" value="ECO:0007669"/>
    <property type="project" value="TreeGrafter"/>
</dbReference>
<dbReference type="EMBL" id="FQNF01000035">
    <property type="protein sequence ID" value="SGZ39952.1"/>
    <property type="molecule type" value="Genomic_DNA"/>
</dbReference>
<dbReference type="Pfam" id="PF21581">
    <property type="entry name" value="SCD"/>
    <property type="match status" value="1"/>
</dbReference>
<dbReference type="InterPro" id="IPR020839">
    <property type="entry name" value="SCD"/>
</dbReference>
<dbReference type="PANTHER" id="PTHR11199:SF0">
    <property type="entry name" value="LD34181P-RELATED"/>
    <property type="match status" value="1"/>
</dbReference>
<name>A0A1L0B0L5_9ASCO</name>
<dbReference type="GO" id="GO:0008278">
    <property type="term" value="C:cohesin complex"/>
    <property type="evidence" value="ECO:0007669"/>
    <property type="project" value="TreeGrafter"/>
</dbReference>
<accession>A0A1L0B0L5</accession>
<protein>
    <recommendedName>
        <fullName evidence="2">SCD domain-containing protein</fullName>
    </recommendedName>
</protein>
<dbReference type="Pfam" id="PF08514">
    <property type="entry name" value="STAG"/>
    <property type="match status" value="1"/>
</dbReference>
<dbReference type="OrthoDB" id="498590at2759"/>